<dbReference type="Proteomes" id="UP001346869">
    <property type="component" value="Unassembled WGS sequence"/>
</dbReference>
<keyword evidence="2" id="KW-1185">Reference proteome</keyword>
<evidence type="ECO:0000313" key="1">
    <source>
        <dbReference type="EMBL" id="KAK5848481.1"/>
    </source>
</evidence>
<reference evidence="1 2" key="2">
    <citation type="journal article" date="2023" name="Mol. Biol. Evol.">
        <title>Genomics of Secondarily Temperate Adaptation in the Only Non-Antarctic Icefish.</title>
        <authorList>
            <person name="Rivera-Colon A.G."/>
            <person name="Rayamajhi N."/>
            <person name="Minhas B.F."/>
            <person name="Madrigal G."/>
            <person name="Bilyk K.T."/>
            <person name="Yoon V."/>
            <person name="Hune M."/>
            <person name="Gregory S."/>
            <person name="Cheng C.H.C."/>
            <person name="Catchen J.M."/>
        </authorList>
    </citation>
    <scope>NUCLEOTIDE SEQUENCE [LARGE SCALE GENOMIC DNA]</scope>
    <source>
        <strain evidence="1">JMC-PN-2008</strain>
    </source>
</reference>
<protein>
    <submittedName>
        <fullName evidence="1">Uncharacterized protein</fullName>
    </submittedName>
</protein>
<organism evidence="1 2">
    <name type="scientific">Eleginops maclovinus</name>
    <name type="common">Patagonian blennie</name>
    <name type="synonym">Eleginus maclovinus</name>
    <dbReference type="NCBI Taxonomy" id="56733"/>
    <lineage>
        <taxon>Eukaryota</taxon>
        <taxon>Metazoa</taxon>
        <taxon>Chordata</taxon>
        <taxon>Craniata</taxon>
        <taxon>Vertebrata</taxon>
        <taxon>Euteleostomi</taxon>
        <taxon>Actinopterygii</taxon>
        <taxon>Neopterygii</taxon>
        <taxon>Teleostei</taxon>
        <taxon>Neoteleostei</taxon>
        <taxon>Acanthomorphata</taxon>
        <taxon>Eupercaria</taxon>
        <taxon>Perciformes</taxon>
        <taxon>Notothenioidei</taxon>
        <taxon>Eleginopidae</taxon>
        <taxon>Eleginops</taxon>
    </lineage>
</organism>
<gene>
    <name evidence="1" type="ORF">PBY51_006091</name>
</gene>
<sequence>MANSPVCVWISKFLYTIQELSNTTILGYRPVSARLLEPRPLVGSRVWLRGLLLQQHPLGQSSTHVEGYNSPKVAAQTIVYATAHYCQVKGKRARQWIINTQSSCL</sequence>
<accession>A0AAN7WT71</accession>
<dbReference type="AlphaFoldDB" id="A0AAN7WT71"/>
<comment type="caution">
    <text evidence="1">The sequence shown here is derived from an EMBL/GenBank/DDBJ whole genome shotgun (WGS) entry which is preliminary data.</text>
</comment>
<name>A0AAN7WT71_ELEMC</name>
<evidence type="ECO:0000313" key="2">
    <source>
        <dbReference type="Proteomes" id="UP001346869"/>
    </source>
</evidence>
<dbReference type="EMBL" id="JAUZQC010000025">
    <property type="protein sequence ID" value="KAK5848481.1"/>
    <property type="molecule type" value="Genomic_DNA"/>
</dbReference>
<proteinExistence type="predicted"/>
<reference evidence="1 2" key="1">
    <citation type="journal article" date="2023" name="Genes (Basel)">
        <title>Chromosome-Level Genome Assembly and Circadian Gene Repertoire of the Patagonia Blennie Eleginops maclovinus-The Closest Ancestral Proxy of Antarctic Cryonotothenioids.</title>
        <authorList>
            <person name="Cheng C.C."/>
            <person name="Rivera-Colon A.G."/>
            <person name="Minhas B.F."/>
            <person name="Wilson L."/>
            <person name="Rayamajhi N."/>
            <person name="Vargas-Chacoff L."/>
            <person name="Catchen J.M."/>
        </authorList>
    </citation>
    <scope>NUCLEOTIDE SEQUENCE [LARGE SCALE GENOMIC DNA]</scope>
    <source>
        <strain evidence="1">JMC-PN-2008</strain>
    </source>
</reference>